<dbReference type="RefSeq" id="WP_059310881.1">
    <property type="nucleotide sequence ID" value="NZ_LRCR01000010.1"/>
</dbReference>
<comment type="caution">
    <text evidence="1">The sequence shown here is derived from an EMBL/GenBank/DDBJ whole genome shotgun (WGS) entry which is preliminary data.</text>
</comment>
<name>A0A0X4ET00_9ENTR</name>
<dbReference type="AlphaFoldDB" id="A0A0X4ET00"/>
<gene>
    <name evidence="1" type="ORF">AWI28_15090</name>
</gene>
<reference evidence="2" key="1">
    <citation type="submission" date="2016-01" db="EMBL/GenBank/DDBJ databases">
        <title>WGS of SAMN04407783.</title>
        <authorList>
            <person name="Adams M."/>
            <person name="Sutton G."/>
            <person name="Nelson K."/>
            <person name="Thaden J."/>
            <person name="Fowler V."/>
            <person name="Mccorrison J."/>
            <person name="Sanka R."/>
            <person name="Brinkac L."/>
            <person name="Nierman W."/>
        </authorList>
    </citation>
    <scope>NUCLEOTIDE SEQUENCE [LARGE SCALE GENOMIC DNA]</scope>
    <source>
        <strain evidence="2">GN04363</strain>
    </source>
</reference>
<proteinExistence type="predicted"/>
<organism evidence="1 2">
    <name type="scientific">Enterobacter genomosp. O</name>
    <dbReference type="NCBI Taxonomy" id="2364150"/>
    <lineage>
        <taxon>Bacteria</taxon>
        <taxon>Pseudomonadati</taxon>
        <taxon>Pseudomonadota</taxon>
        <taxon>Gammaproteobacteria</taxon>
        <taxon>Enterobacterales</taxon>
        <taxon>Enterobacteriaceae</taxon>
        <taxon>Enterobacter</taxon>
        <taxon>Enterobacter cloacae complex</taxon>
        <taxon>Enterobacter cloacae complex clade O</taxon>
    </lineage>
</organism>
<dbReference type="EMBL" id="LRCR01000010">
    <property type="protein sequence ID" value="KUQ84811.1"/>
    <property type="molecule type" value="Genomic_DNA"/>
</dbReference>
<protein>
    <submittedName>
        <fullName evidence="1">Uncharacterized protein</fullName>
    </submittedName>
</protein>
<dbReference type="Proteomes" id="UP000064715">
    <property type="component" value="Unassembled WGS sequence"/>
</dbReference>
<keyword evidence="2" id="KW-1185">Reference proteome</keyword>
<accession>A0A0X4ET00</accession>
<sequence length="204" mass="22628">MNNPYGIPYHLFNAHTGATSNTWTLASYTKEILSVMTCRYGPRDSNWLLCGVEFHNNVPQVWYPGANQAATCGYIIIMLSVEAFSDAKRAVYQLAHELVHTLSTVIGVEAPVLEEGLATAFSEDIIEQLFGEPDKHSYTADTRYRDAAANVRMLLQLAPDAIRRLREIQPAFKLMTAATFEEAGLNVPTFLVEALLKPFSGDKA</sequence>
<evidence type="ECO:0000313" key="1">
    <source>
        <dbReference type="EMBL" id="KUQ84811.1"/>
    </source>
</evidence>
<evidence type="ECO:0000313" key="2">
    <source>
        <dbReference type="Proteomes" id="UP000064715"/>
    </source>
</evidence>
<dbReference type="OrthoDB" id="6625194at2"/>